<dbReference type="OrthoDB" id="194468at2759"/>
<evidence type="ECO:0000256" key="1">
    <source>
        <dbReference type="ARBA" id="ARBA00022737"/>
    </source>
</evidence>
<dbReference type="PANTHER" id="PTHR23346">
    <property type="entry name" value="TRANSLATIONAL ACTIVATOR GCN1-RELATED"/>
    <property type="match status" value="1"/>
</dbReference>
<dbReference type="InterPro" id="IPR011989">
    <property type="entry name" value="ARM-like"/>
</dbReference>
<dbReference type="InterPro" id="IPR032466">
    <property type="entry name" value="Metal_Hydrolase"/>
</dbReference>
<dbReference type="GO" id="GO:0019887">
    <property type="term" value="F:protein kinase regulator activity"/>
    <property type="evidence" value="ECO:0007669"/>
    <property type="project" value="TreeGrafter"/>
</dbReference>
<keyword evidence="1" id="KW-0677">Repeat</keyword>
<name>A0A812NNM9_9DINO</name>
<dbReference type="GO" id="GO:0006417">
    <property type="term" value="P:regulation of translation"/>
    <property type="evidence" value="ECO:0007669"/>
    <property type="project" value="TreeGrafter"/>
</dbReference>
<dbReference type="SUPFAM" id="SSF51556">
    <property type="entry name" value="Metallo-dependent hydrolases"/>
    <property type="match status" value="1"/>
</dbReference>
<feature type="compositionally biased region" description="Basic and acidic residues" evidence="2">
    <location>
        <begin position="633"/>
        <end position="642"/>
    </location>
</feature>
<feature type="domain" description="Amidohydrolase 3" evidence="4">
    <location>
        <begin position="50"/>
        <end position="581"/>
    </location>
</feature>
<evidence type="ECO:0000256" key="3">
    <source>
        <dbReference type="SAM" id="Phobius"/>
    </source>
</evidence>
<sequence>MSARDDFADFVIRSGRVVDGTGKPEFVADVAIKDGVITAIGQDIPVQGKQEFDARGLLVTPGWIDAHTHYDAQWSWDPYLSPSSSCGVTTCIMGNCGIGFAPCQSDRRKFLAHLVEAVEDVPERIIAEGLTYDFETFEEYMDSIERAKLGCDVAVLVGHTAVRTWVMGDKANLSDKPGGPAQNPLKEHEIEAIAALVLDAMAVGAFGFSTSRLMVHRDPEGTLTPGALSSAAELKAIAKAVADGGGGVFEMSTDWSSYDDVPSDKVDQEKLRRYQRGEFEWLMDIARQHGRDVALSFNCFATHPVLGLVQAINEAGGIARGQCVARAQGLLQSFGSRAHPFTVSPTFQAINKHCQEAGLDLLATLKRSGKRDQIIHEATTFFNANHTGPYRYLQEFFGSFDEHFPWTPHYEPKKETDSIVAIAAREGRSIGEVFYDILANGGVVWKPFLGSYDWEGYNSTCARLNHPHIIPGFADAGAHGTIFQDAPIASHMLSYLARDRVKGPKMNVEQVVKVNSLEVANLFGLKDRGVLEVGKKADINVIDFERLSLGQPYVARDMPLGQDRWLQDVEGYCLTLLAGQPTVKHGRCTGALPGRLVRNPRRNAAAYQGVAWKVSGQFHGGLPKQEPAAAKASDAKGGEARWRSAAGSDGPQLLQKLSVEAGARDAPMVSELAARILAQGTKLGDLVPLEAVSGMERTLCLALLGVLKEPGVPADVAEAALASDVGCRLAEQAESPADGEAKRKVVAPDSKSSVSKDANLPVYVCEVAYRTTNDYSDRFDPDTLSVGSLLRMFMDTREYLDDAGWSEQDGTFVPRDSVRLDADPDQQSLVSVSRYFSRTSKLDACGGVRDVMHVEAVLPGVEAMYVMEALTNPDYRHWNPSLHEVTFRRHRRVPLEASLKSYFSPQEMQVKGGYRSLARDMRDSIDVAAQVAEMPLPRIIQRAVGRRFTSDFIAARFDCKASRGFSLATSIGAEAIAETAGVNKPQNVCLTALMLAPDDTNGTRVHMVSHFDPQETKIIPFLFDAFSQEKSVEQCPQEPLLAPAGMSRFEAAAKKAAGAAGAAPKPAAAKAKAPSVVAKSKAAPAPKLTTLEDKKKFIKMWDHKIDDKECEVEAEANKKAKKDLETALKKLQTDELYLKVKEEIKEHEMQAKREAERTALSAKTDAKAQAAAPKSDKPTAASAEAVEASEGAMSDLDVALASSGKDAAGAKAQALATLEKLAQATPFVLPKLPALVDLFADSKLGPPAVKAAVAIVSNIQPKGHGVASEVMPVLLNGMQDKRWKTKAGCIDVLLPCLLQMFDATPGQLAECLPQILTRLAEAALEVRAEIRTATGAVLREIGKLVASPEIKKLSQDLVTALAEPTNQKHTQDVLARMGNQTFMSLIDAASLSLLMPIVVRGLREREPASKKWSAQIFGSTSQLVQNVDFMKPYLPMVAPMLEQALFDPVSEVKREAAKTFGVMEQVLPQYSQQKLQPWLFGKLRAGMVTAGGCRWCCWQPAAEWWGAGSGVCTVNSITGGVLTWSVGIMQMLLFNIIVMSRRKTFFIAPLMLSIGSLLAGYFYVEIMKTEGQRGLLAKAGVEDSQWLAKARELAKDWGVLGLVALQVVPIPIPTAVIVIAGVLAEMDAFKILATVFISKFIQLTLGAVALKYAMEHQTPEEYIRQQMAGNTGEEAKKDQ</sequence>
<evidence type="ECO:0000259" key="4">
    <source>
        <dbReference type="Pfam" id="PF07969"/>
    </source>
</evidence>
<keyword evidence="6" id="KW-1185">Reference proteome</keyword>
<dbReference type="Pfam" id="PF24984">
    <property type="entry name" value="HEAT_EF3_GNC1"/>
    <property type="match status" value="1"/>
</dbReference>
<feature type="transmembrane region" description="Helical" evidence="3">
    <location>
        <begin position="1631"/>
        <end position="1654"/>
    </location>
</feature>
<organism evidence="5 6">
    <name type="scientific">Symbiodinium natans</name>
    <dbReference type="NCBI Taxonomy" id="878477"/>
    <lineage>
        <taxon>Eukaryota</taxon>
        <taxon>Sar</taxon>
        <taxon>Alveolata</taxon>
        <taxon>Dinophyceae</taxon>
        <taxon>Suessiales</taxon>
        <taxon>Symbiodiniaceae</taxon>
        <taxon>Symbiodinium</taxon>
    </lineage>
</organism>
<proteinExistence type="predicted"/>
<feature type="transmembrane region" description="Helical" evidence="3">
    <location>
        <begin position="1545"/>
        <end position="1564"/>
    </location>
</feature>
<feature type="transmembrane region" description="Helical" evidence="3">
    <location>
        <begin position="1521"/>
        <end position="1538"/>
    </location>
</feature>
<protein>
    <submittedName>
        <fullName evidence="5">GCN1 protein</fullName>
    </submittedName>
</protein>
<dbReference type="SUPFAM" id="SSF48371">
    <property type="entry name" value="ARM repeat"/>
    <property type="match status" value="1"/>
</dbReference>
<feature type="region of interest" description="Disordered" evidence="2">
    <location>
        <begin position="622"/>
        <end position="647"/>
    </location>
</feature>
<evidence type="ECO:0000256" key="2">
    <source>
        <dbReference type="SAM" id="MobiDB-lite"/>
    </source>
</evidence>
<feature type="compositionally biased region" description="Low complexity" evidence="2">
    <location>
        <begin position="1159"/>
        <end position="1188"/>
    </location>
</feature>
<feature type="transmembrane region" description="Helical" evidence="3">
    <location>
        <begin position="1597"/>
        <end position="1624"/>
    </location>
</feature>
<dbReference type="Gene3D" id="3.20.20.140">
    <property type="entry name" value="Metal-dependent hydrolases"/>
    <property type="match status" value="2"/>
</dbReference>
<dbReference type="GO" id="GO:0034198">
    <property type="term" value="P:cellular response to amino acid starvation"/>
    <property type="evidence" value="ECO:0007669"/>
    <property type="project" value="TreeGrafter"/>
</dbReference>
<dbReference type="Proteomes" id="UP000604046">
    <property type="component" value="Unassembled WGS sequence"/>
</dbReference>
<dbReference type="SUPFAM" id="SSF51338">
    <property type="entry name" value="Composite domain of metallo-dependent hydrolases"/>
    <property type="match status" value="2"/>
</dbReference>
<keyword evidence="3" id="KW-1133">Transmembrane helix</keyword>
<dbReference type="Gene3D" id="1.25.10.10">
    <property type="entry name" value="Leucine-rich Repeat Variant"/>
    <property type="match status" value="1"/>
</dbReference>
<dbReference type="GO" id="GO:0016810">
    <property type="term" value="F:hydrolase activity, acting on carbon-nitrogen (but not peptide) bonds"/>
    <property type="evidence" value="ECO:0007669"/>
    <property type="project" value="InterPro"/>
</dbReference>
<evidence type="ECO:0000313" key="6">
    <source>
        <dbReference type="Proteomes" id="UP000604046"/>
    </source>
</evidence>
<comment type="caution">
    <text evidence="5">The sequence shown here is derived from an EMBL/GenBank/DDBJ whole genome shotgun (WGS) entry which is preliminary data.</text>
</comment>
<keyword evidence="3" id="KW-0472">Membrane</keyword>
<dbReference type="PANTHER" id="PTHR23346:SF7">
    <property type="entry name" value="STALLED RIBOSOME SENSOR GCN1"/>
    <property type="match status" value="1"/>
</dbReference>
<dbReference type="EMBL" id="CAJNDS010002074">
    <property type="protein sequence ID" value="CAE7306670.1"/>
    <property type="molecule type" value="Genomic_DNA"/>
</dbReference>
<dbReference type="InterPro" id="IPR013108">
    <property type="entry name" value="Amidohydro_3"/>
</dbReference>
<evidence type="ECO:0000313" key="5">
    <source>
        <dbReference type="EMBL" id="CAE7306670.1"/>
    </source>
</evidence>
<feature type="region of interest" description="Disordered" evidence="2">
    <location>
        <begin position="1149"/>
        <end position="1188"/>
    </location>
</feature>
<keyword evidence="3" id="KW-0812">Transmembrane</keyword>
<dbReference type="Pfam" id="PF24987">
    <property type="entry name" value="HEAT_EF3_N"/>
    <property type="match status" value="1"/>
</dbReference>
<reference evidence="5" key="1">
    <citation type="submission" date="2021-02" db="EMBL/GenBank/DDBJ databases">
        <authorList>
            <person name="Dougan E. K."/>
            <person name="Rhodes N."/>
            <person name="Thang M."/>
            <person name="Chan C."/>
        </authorList>
    </citation>
    <scope>NUCLEOTIDE SEQUENCE</scope>
</reference>
<dbReference type="Pfam" id="PF07969">
    <property type="entry name" value="Amidohydro_3"/>
    <property type="match status" value="1"/>
</dbReference>
<dbReference type="InterPro" id="IPR016024">
    <property type="entry name" value="ARM-type_fold"/>
</dbReference>
<accession>A0A812NNM9</accession>
<gene>
    <name evidence="5" type="primary">GCN1</name>
    <name evidence="5" type="ORF">SNAT2548_LOCUS16116</name>
</gene>
<dbReference type="InterPro" id="IPR011059">
    <property type="entry name" value="Metal-dep_hydrolase_composite"/>
</dbReference>
<dbReference type="GO" id="GO:0005829">
    <property type="term" value="C:cytosol"/>
    <property type="evidence" value="ECO:0007669"/>
    <property type="project" value="TreeGrafter"/>
</dbReference>
<dbReference type="Gene3D" id="2.30.40.10">
    <property type="entry name" value="Urease, subunit C, domain 1"/>
    <property type="match status" value="2"/>
</dbReference>